<name>A0AAV6YNU3_ENGPU</name>
<reference evidence="1" key="1">
    <citation type="thesis" date="2020" institute="ProQuest LLC" country="789 East Eisenhower Parkway, Ann Arbor, MI, USA">
        <title>Comparative Genomics and Chromosome Evolution.</title>
        <authorList>
            <person name="Mudd A.B."/>
        </authorList>
    </citation>
    <scope>NUCLEOTIDE SEQUENCE</scope>
    <source>
        <strain evidence="1">237g6f4</strain>
        <tissue evidence="1">Blood</tissue>
    </source>
</reference>
<sequence length="74" mass="7419">MSCGHHPLAGDQAAPTYMGPLIAQADLPGPFSIQSVCAPDYPAGDQRRAARTPRGGGGGIYECGCLNGCGCVVG</sequence>
<evidence type="ECO:0000313" key="2">
    <source>
        <dbReference type="Proteomes" id="UP000824782"/>
    </source>
</evidence>
<evidence type="ECO:0000313" key="1">
    <source>
        <dbReference type="EMBL" id="KAG8538917.1"/>
    </source>
</evidence>
<dbReference type="Proteomes" id="UP000824782">
    <property type="component" value="Unassembled WGS sequence"/>
</dbReference>
<protein>
    <submittedName>
        <fullName evidence="1">Uncharacterized protein</fullName>
    </submittedName>
</protein>
<organism evidence="1 2">
    <name type="scientific">Engystomops pustulosus</name>
    <name type="common">Tungara frog</name>
    <name type="synonym">Physalaemus pustulosus</name>
    <dbReference type="NCBI Taxonomy" id="76066"/>
    <lineage>
        <taxon>Eukaryota</taxon>
        <taxon>Metazoa</taxon>
        <taxon>Chordata</taxon>
        <taxon>Craniata</taxon>
        <taxon>Vertebrata</taxon>
        <taxon>Euteleostomi</taxon>
        <taxon>Amphibia</taxon>
        <taxon>Batrachia</taxon>
        <taxon>Anura</taxon>
        <taxon>Neobatrachia</taxon>
        <taxon>Hyloidea</taxon>
        <taxon>Leptodactylidae</taxon>
        <taxon>Leiuperinae</taxon>
        <taxon>Engystomops</taxon>
    </lineage>
</organism>
<proteinExistence type="predicted"/>
<comment type="caution">
    <text evidence="1">The sequence shown here is derived from an EMBL/GenBank/DDBJ whole genome shotgun (WGS) entry which is preliminary data.</text>
</comment>
<dbReference type="AlphaFoldDB" id="A0AAV6YNU3"/>
<keyword evidence="2" id="KW-1185">Reference proteome</keyword>
<accession>A0AAV6YNU3</accession>
<dbReference type="EMBL" id="WNYA01017596">
    <property type="protein sequence ID" value="KAG8538917.1"/>
    <property type="molecule type" value="Genomic_DNA"/>
</dbReference>
<gene>
    <name evidence="1" type="ORF">GDO81_021774</name>
</gene>